<keyword evidence="6 9" id="KW-0326">Glycosidase</keyword>
<organism evidence="11 12">
    <name type="scientific">Gryllus longicercus</name>
    <dbReference type="NCBI Taxonomy" id="2509291"/>
    <lineage>
        <taxon>Eukaryota</taxon>
        <taxon>Metazoa</taxon>
        <taxon>Ecdysozoa</taxon>
        <taxon>Arthropoda</taxon>
        <taxon>Hexapoda</taxon>
        <taxon>Insecta</taxon>
        <taxon>Pterygota</taxon>
        <taxon>Neoptera</taxon>
        <taxon>Polyneoptera</taxon>
        <taxon>Orthoptera</taxon>
        <taxon>Ensifera</taxon>
        <taxon>Gryllidea</taxon>
        <taxon>Grylloidea</taxon>
        <taxon>Gryllidae</taxon>
        <taxon>Gryllinae</taxon>
        <taxon>Gryllus</taxon>
    </lineage>
</organism>
<evidence type="ECO:0000256" key="8">
    <source>
        <dbReference type="RuleBase" id="RU003690"/>
    </source>
</evidence>
<evidence type="ECO:0000256" key="2">
    <source>
        <dbReference type="ARBA" id="ARBA00011738"/>
    </source>
</evidence>
<dbReference type="AlphaFoldDB" id="A0AAN9V028"/>
<dbReference type="InterPro" id="IPR018120">
    <property type="entry name" value="Glyco_hydro_1_AS"/>
</dbReference>
<dbReference type="InterPro" id="IPR001360">
    <property type="entry name" value="Glyco_hydro_1"/>
</dbReference>
<keyword evidence="10" id="KW-0732">Signal</keyword>
<evidence type="ECO:0000256" key="5">
    <source>
        <dbReference type="ARBA" id="ARBA00023180"/>
    </source>
</evidence>
<sequence>MKSAPCTGTFVAALYFATLWNVVSSYSSGNGSFPYNFLFGAATASYQVEGGWNLSGKGENIWDVFTHTHPEWIADHSSGDIACDSYHNYKKDVKLLKKLQVQVYRFSISWARILPNGDLSLINHSGITYYKNLIAALREVHIEPMVTMYHWDLPQALEDKGGWLNTQMADYFKNYASLLFTLFGDQVKWWITFNEPTEVCTGYVSRDAAPGVVLPGVGDYKAAHTILQAHAKAYHVYDQKFRSKQKGRVSITLSSRWLEPISESSEDIEASERGMQFELGWFAHPIYSKSGDYPPLMRKIVDEHSRAEGLKYSRLPSFSGYWIKYIRGTADFFALNHYTTRLVTSGEEGEIPSKEHDTGVISKVDPSWPSSASKWLKVVPWGFRKLLKWVKSEYRNPPVFVTENGFSDHGELEDNDRIYYHKNYLAELLKAINEDGCKVIGYTVWSIMDNFEWERGYTEKFGVFHVNFSDPARSRQQKKSVEVLSKIFHLKKLDEADNFV</sequence>
<keyword evidence="12" id="KW-1185">Reference proteome</keyword>
<protein>
    <recommendedName>
        <fullName evidence="3">beta-glucosidase</fullName>
        <ecNumber evidence="3">3.2.1.21</ecNumber>
    </recommendedName>
</protein>
<reference evidence="11 12" key="1">
    <citation type="submission" date="2024-03" db="EMBL/GenBank/DDBJ databases">
        <title>The genome assembly and annotation of the cricket Gryllus longicercus Weissman &amp; Gray.</title>
        <authorList>
            <person name="Szrajer S."/>
            <person name="Gray D."/>
            <person name="Ylla G."/>
        </authorList>
    </citation>
    <scope>NUCLEOTIDE SEQUENCE [LARGE SCALE GENOMIC DNA]</scope>
    <source>
        <strain evidence="11">DAG 2021-001</strain>
        <tissue evidence="11">Whole body minus gut</tissue>
    </source>
</reference>
<dbReference type="GO" id="GO:0008422">
    <property type="term" value="F:beta-glucosidase activity"/>
    <property type="evidence" value="ECO:0007669"/>
    <property type="project" value="TreeGrafter"/>
</dbReference>
<feature type="signal peptide" evidence="10">
    <location>
        <begin position="1"/>
        <end position="25"/>
    </location>
</feature>
<dbReference type="EC" id="3.2.1.21" evidence="3"/>
<dbReference type="PANTHER" id="PTHR10353:SF36">
    <property type="entry name" value="LP05116P"/>
    <property type="match status" value="1"/>
</dbReference>
<gene>
    <name evidence="11" type="ORF">R5R35_010546</name>
</gene>
<dbReference type="SUPFAM" id="SSF51445">
    <property type="entry name" value="(Trans)glycosidases"/>
    <property type="match status" value="1"/>
</dbReference>
<dbReference type="EMBL" id="JAZDUA010000853">
    <property type="protein sequence ID" value="KAK7789047.1"/>
    <property type="molecule type" value="Genomic_DNA"/>
</dbReference>
<evidence type="ECO:0000256" key="4">
    <source>
        <dbReference type="ARBA" id="ARBA00022801"/>
    </source>
</evidence>
<dbReference type="InterPro" id="IPR017853">
    <property type="entry name" value="GH"/>
</dbReference>
<evidence type="ECO:0000256" key="6">
    <source>
        <dbReference type="ARBA" id="ARBA00023295"/>
    </source>
</evidence>
<dbReference type="GO" id="GO:0005975">
    <property type="term" value="P:carbohydrate metabolic process"/>
    <property type="evidence" value="ECO:0007669"/>
    <property type="project" value="InterPro"/>
</dbReference>
<dbReference type="Pfam" id="PF00232">
    <property type="entry name" value="Glyco_hydro_1"/>
    <property type="match status" value="1"/>
</dbReference>
<accession>A0AAN9V028</accession>
<dbReference type="PRINTS" id="PR00131">
    <property type="entry name" value="GLHYDRLASE1"/>
</dbReference>
<evidence type="ECO:0000256" key="7">
    <source>
        <dbReference type="PROSITE-ProRule" id="PRU10055"/>
    </source>
</evidence>
<feature type="chain" id="PRO_5042905859" description="beta-glucosidase" evidence="10">
    <location>
        <begin position="26"/>
        <end position="500"/>
    </location>
</feature>
<evidence type="ECO:0000256" key="10">
    <source>
        <dbReference type="SAM" id="SignalP"/>
    </source>
</evidence>
<evidence type="ECO:0000256" key="1">
    <source>
        <dbReference type="ARBA" id="ARBA00010838"/>
    </source>
</evidence>
<keyword evidence="5" id="KW-0325">Glycoprotein</keyword>
<name>A0AAN9V028_9ORTH</name>
<keyword evidence="4 9" id="KW-0378">Hydrolase</keyword>
<dbReference type="Gene3D" id="3.20.20.80">
    <property type="entry name" value="Glycosidases"/>
    <property type="match status" value="1"/>
</dbReference>
<comment type="subunit">
    <text evidence="2">Homodimer.</text>
</comment>
<evidence type="ECO:0000256" key="9">
    <source>
        <dbReference type="RuleBase" id="RU004468"/>
    </source>
</evidence>
<dbReference type="InterPro" id="IPR033132">
    <property type="entry name" value="GH_1_N_CS"/>
</dbReference>
<evidence type="ECO:0000313" key="12">
    <source>
        <dbReference type="Proteomes" id="UP001378592"/>
    </source>
</evidence>
<comment type="similarity">
    <text evidence="1 8">Belongs to the glycosyl hydrolase 1 family.</text>
</comment>
<dbReference type="PANTHER" id="PTHR10353">
    <property type="entry name" value="GLYCOSYL HYDROLASE"/>
    <property type="match status" value="1"/>
</dbReference>
<dbReference type="Proteomes" id="UP001378592">
    <property type="component" value="Unassembled WGS sequence"/>
</dbReference>
<proteinExistence type="inferred from homology"/>
<feature type="active site" description="Nucleophile" evidence="7">
    <location>
        <position position="403"/>
    </location>
</feature>
<evidence type="ECO:0000256" key="3">
    <source>
        <dbReference type="ARBA" id="ARBA00012744"/>
    </source>
</evidence>
<dbReference type="PROSITE" id="PS00572">
    <property type="entry name" value="GLYCOSYL_HYDROL_F1_1"/>
    <property type="match status" value="1"/>
</dbReference>
<dbReference type="FunFam" id="3.20.20.80:FF:000013">
    <property type="entry name" value="lactase-phlorizin hydrolase"/>
    <property type="match status" value="1"/>
</dbReference>
<comment type="caution">
    <text evidence="11">The sequence shown here is derived from an EMBL/GenBank/DDBJ whole genome shotgun (WGS) entry which is preliminary data.</text>
</comment>
<dbReference type="PROSITE" id="PS00653">
    <property type="entry name" value="GLYCOSYL_HYDROL_F1_2"/>
    <property type="match status" value="1"/>
</dbReference>
<evidence type="ECO:0000313" key="11">
    <source>
        <dbReference type="EMBL" id="KAK7789047.1"/>
    </source>
</evidence>